<comment type="subcellular location">
    <subcellularLocation>
        <location evidence="3">Cytoplasm</location>
    </subcellularLocation>
    <subcellularLocation>
        <location evidence="2">Nucleus</location>
    </subcellularLocation>
</comment>
<dbReference type="PROSITE" id="PS00383">
    <property type="entry name" value="TYR_PHOSPHATASE_1"/>
    <property type="match status" value="1"/>
</dbReference>
<dbReference type="Gene3D" id="3.90.190.10">
    <property type="entry name" value="Protein tyrosine phosphatase superfamily"/>
    <property type="match status" value="1"/>
</dbReference>
<dbReference type="InterPro" id="IPR016130">
    <property type="entry name" value="Tyr_Pase_AS"/>
</dbReference>
<evidence type="ECO:0000256" key="4">
    <source>
        <dbReference type="ARBA" id="ARBA00004906"/>
    </source>
</evidence>
<dbReference type="FunFam" id="3.90.190.10:FF:000029">
    <property type="entry name" value="Phosphatidylinositol 3,4,5-trisphosphate 3-phosphatase and dual-specificity protein phosphatase PTEN"/>
    <property type="match status" value="1"/>
</dbReference>
<comment type="pathway">
    <text evidence="4">Protein modification; protein ubiquitination.</text>
</comment>
<dbReference type="SMART" id="SM01326">
    <property type="entry name" value="PTEN_C2"/>
    <property type="match status" value="1"/>
</dbReference>
<dbReference type="GO" id="GO:0006511">
    <property type="term" value="P:ubiquitin-dependent protein catabolic process"/>
    <property type="evidence" value="ECO:0007669"/>
    <property type="project" value="InterPro"/>
</dbReference>
<dbReference type="Pfam" id="PF22785">
    <property type="entry name" value="Tc-R-P"/>
    <property type="match status" value="1"/>
</dbReference>
<keyword evidence="8" id="KW-0808">Transferase</keyword>
<gene>
    <name evidence="20" type="ORF">D8674_036108</name>
</gene>
<dbReference type="InterPro" id="IPR029021">
    <property type="entry name" value="Prot-tyrosine_phosphatase-like"/>
</dbReference>
<evidence type="ECO:0000259" key="16">
    <source>
        <dbReference type="PROSITE" id="PS50056"/>
    </source>
</evidence>
<dbReference type="FunFam" id="3.30.40.10:FF:000055">
    <property type="entry name" value="Ubiquitin conjugation factor e4 a"/>
    <property type="match status" value="1"/>
</dbReference>
<reference evidence="21" key="2">
    <citation type="submission" date="2019-10" db="EMBL/GenBank/DDBJ databases">
        <title>A de novo genome assembly of a pear dwarfing rootstock.</title>
        <authorList>
            <person name="Wang F."/>
            <person name="Wang J."/>
            <person name="Li S."/>
            <person name="Zhang Y."/>
            <person name="Fang M."/>
            <person name="Ma L."/>
            <person name="Zhao Y."/>
            <person name="Jiang S."/>
        </authorList>
    </citation>
    <scope>NUCLEOTIDE SEQUENCE [LARGE SCALE GENOMIC DNA]</scope>
</reference>
<dbReference type="Gene3D" id="3.30.40.10">
    <property type="entry name" value="Zinc/RING finger domain, C3HC4 (zinc finger)"/>
    <property type="match status" value="1"/>
</dbReference>
<keyword evidence="21" id="KW-1185">Reference proteome</keyword>
<evidence type="ECO:0000256" key="6">
    <source>
        <dbReference type="ARBA" id="ARBA00007881"/>
    </source>
</evidence>
<accession>A0A5N5GJP3</accession>
<keyword evidence="7" id="KW-0963">Cytoplasm</keyword>
<keyword evidence="13" id="KW-0539">Nucleus</keyword>
<dbReference type="PROSITE" id="PS51181">
    <property type="entry name" value="PPASE_TENSIN"/>
    <property type="match status" value="1"/>
</dbReference>
<dbReference type="InterPro" id="IPR014020">
    <property type="entry name" value="Tensin_C2-dom"/>
</dbReference>
<evidence type="ECO:0000313" key="20">
    <source>
        <dbReference type="EMBL" id="KAB2613792.1"/>
    </source>
</evidence>
<dbReference type="Proteomes" id="UP000327157">
    <property type="component" value="Chromosome 9"/>
</dbReference>
<dbReference type="PROSITE" id="PS50056">
    <property type="entry name" value="TYR_PHOSPHATASE_2"/>
    <property type="match status" value="1"/>
</dbReference>
<evidence type="ECO:0000313" key="21">
    <source>
        <dbReference type="Proteomes" id="UP000327157"/>
    </source>
</evidence>
<feature type="region of interest" description="Disordered" evidence="15">
    <location>
        <begin position="409"/>
        <end position="438"/>
    </location>
</feature>
<dbReference type="InterPro" id="IPR013083">
    <property type="entry name" value="Znf_RING/FYVE/PHD"/>
</dbReference>
<reference evidence="20 21" key="1">
    <citation type="submission" date="2019-09" db="EMBL/GenBank/DDBJ databases">
        <authorList>
            <person name="Ou C."/>
        </authorList>
    </citation>
    <scope>NUCLEOTIDE SEQUENCE [LARGE SCALE GENOMIC DNA]</scope>
    <source>
        <strain evidence="20">S2</strain>
        <tissue evidence="20">Leaf</tissue>
    </source>
</reference>
<evidence type="ECO:0000256" key="12">
    <source>
        <dbReference type="ARBA" id="ARBA00023098"/>
    </source>
</evidence>
<dbReference type="GO" id="GO:0006629">
    <property type="term" value="P:lipid metabolic process"/>
    <property type="evidence" value="ECO:0007669"/>
    <property type="project" value="UniProtKB-KW"/>
</dbReference>
<dbReference type="PROSITE" id="PS51182">
    <property type="entry name" value="C2_TENSIN"/>
    <property type="match status" value="1"/>
</dbReference>
<evidence type="ECO:0000256" key="15">
    <source>
        <dbReference type="SAM" id="MobiDB-lite"/>
    </source>
</evidence>
<proteinExistence type="inferred from homology"/>
<dbReference type="PANTHER" id="PTHR13931">
    <property type="entry name" value="UBIQUITINATION FACTOR E4"/>
    <property type="match status" value="1"/>
</dbReference>
<sequence length="1519" mass="172884">MGLKFSRQVPAGKFESLTLQHKLINCLSKSLYIRNLVSKQRRRMLVAGYDLDMTYITDRILAMSFPSERMRAMYRNPLWQVKSVLDMRHQDHYKIYNLCIEESYDPSHFHGRVERFPFDDNHVPHLEMIKLFCESVDSWLSQDPKNIAVIHCMAGKGRTGLMVCAYLVYCGMPAEEALLLYAQRRTINNEGVSIPSQRRYVGYWSNCLSFPRGVEDAPPDVNLPQQCSRELRRIRFYDTVNIEKIFFVVSELQEISGQVYRPSLEVSRSSCKQIRKGCQRTSSPRYYLSFIEGDEEDKKSESDEPHVVVQMDTESSALYQKACLEYYFDKPVQVTGDVRVIFYQKMYGSRLFYACFNTAFIRNSLLQLTVRDLDKVGKKGRSVCGPAFCLELLFGPINARPSFITPSDHHELLKKKKKKKKPSGSDRTGHRSEPGPVWGAIPTSLPISHTIKETSASLFLLSLYNGDCSHQFLSLKHPPSTIHHYNQPKIQLPICLFLGKIALLRAQIPSMATPKPQRSREELEDIVLRKIFLVSLTGSSDSDSRVIYLEMTAAEILSEGKELSFPAAEPPFQYLIGCYKRAYDEGKKIASMKDRNLKSELESVVRQAKKLSVSYCRIHLGNPESFPNPNFDSNKLNASPLLPLIFSEGGGSADGFGGSGSSGGIQCPPGFLEEFFTDSDFDSLDPILKGLYEELREIVLKVSALGNFQQPLRALYFLVKLPVGARSLVNHPWWIPKGVYLNGRVIERTSILGPFFHVSALPDHPIFKSQPDVGQQCFSEASTRRPADLLSSFATIKTVMNNLYDGLTEVLLLLLKNADTRENVLEYLAEVINKNSSRAQIQVDPLSCASSGMFVNLSAVMLRLCDPFLDANLTKRDKIDPKYVFYSNRLELRGLTALHASSEEVTEWINKASMGNTDGETRLLQSQEATSSGNSVNVTPNSEKAKYSFICECFFMTARVLNLGLLKAFSDFKHLVQDISRSEDTLATLKAMQGQTSSPQLETDIARLEKEIESYSQEKLSYEAQILRDPTVIQSALTFYRLMVVWLVRLVGGFKMPLPSTSPMEFASMPEHFVEDAMELLIFASRIPKALDGVLLDDFMNFIIMFMASPEYIRNPYLRAKMVEVLNCWMPRGSGSSITATLFEGHQLSLEYLVRNLLKLYVDIEFTGSHTQFYDKFNIRHNIAELLEYLWHVPSHRNAWKQIAKEEEKGVYLNFLNFLINDSIYLLDESLNKILEHKELEAEMSNTAEWERRPAQERQERTRLFQSQENIIRIDLKLANEDVSMMAFTTEQITAPFLLPEMVERVASMLNYFLLQLVGPQRKSLSLKDPEKYEFRPKQLLKQIVYIYVHLAKGDSENIFPAAISKDGRSYNEQLFSAAADVLRRKIGEDERIIQEFIELGAKAKVAASEAMDIEAILGDIPDEFLDPIQYTLMKDPVILPSSRITVDRPVIQRHLLSDSSDPFNRSHLTADMLIPDNELKARIQEFIRSQESKKRGEDLSTQSSKATIQTTTSEMLID</sequence>
<dbReference type="PROSITE" id="PS51698">
    <property type="entry name" value="U_BOX"/>
    <property type="match status" value="1"/>
</dbReference>
<evidence type="ECO:0000256" key="14">
    <source>
        <dbReference type="SAM" id="Coils"/>
    </source>
</evidence>
<dbReference type="SMART" id="SM00504">
    <property type="entry name" value="Ubox"/>
    <property type="match status" value="1"/>
</dbReference>
<protein>
    <submittedName>
        <fullName evidence="20">Ubiquitin conjugation factor E4</fullName>
    </submittedName>
</protein>
<keyword evidence="11" id="KW-0904">Protein phosphatase</keyword>
<dbReference type="InterPro" id="IPR029023">
    <property type="entry name" value="Tensin_phosphatase"/>
</dbReference>
<dbReference type="GO" id="GO:0005634">
    <property type="term" value="C:nucleus"/>
    <property type="evidence" value="ECO:0007669"/>
    <property type="project" value="UniProtKB-SubCell"/>
</dbReference>
<dbReference type="GO" id="GO:0000151">
    <property type="term" value="C:ubiquitin ligase complex"/>
    <property type="evidence" value="ECO:0007669"/>
    <property type="project" value="InterPro"/>
</dbReference>
<keyword evidence="12" id="KW-0443">Lipid metabolism</keyword>
<evidence type="ECO:0000259" key="18">
    <source>
        <dbReference type="PROSITE" id="PS51182"/>
    </source>
</evidence>
<dbReference type="InterPro" id="IPR035892">
    <property type="entry name" value="C2_domain_sf"/>
</dbReference>
<feature type="domain" description="U-box" evidence="19">
    <location>
        <begin position="1420"/>
        <end position="1494"/>
    </location>
</feature>
<dbReference type="Pfam" id="PF10408">
    <property type="entry name" value="Ufd2P_core"/>
    <property type="match status" value="1"/>
</dbReference>
<keyword evidence="9" id="KW-0833">Ubl conjugation pathway</keyword>
<dbReference type="SUPFAM" id="SSF49562">
    <property type="entry name" value="C2 domain (Calcium/lipid-binding domain, CaLB)"/>
    <property type="match status" value="1"/>
</dbReference>
<dbReference type="CDD" id="cd14509">
    <property type="entry name" value="PTP_PTEN"/>
    <property type="match status" value="1"/>
</dbReference>
<feature type="compositionally biased region" description="Basic residues" evidence="15">
    <location>
        <begin position="412"/>
        <end position="422"/>
    </location>
</feature>
<evidence type="ECO:0000256" key="10">
    <source>
        <dbReference type="ARBA" id="ARBA00022801"/>
    </source>
</evidence>
<dbReference type="SUPFAM" id="SSF57850">
    <property type="entry name" value="RING/U-box"/>
    <property type="match status" value="1"/>
</dbReference>
<evidence type="ECO:0000259" key="17">
    <source>
        <dbReference type="PROSITE" id="PS51181"/>
    </source>
</evidence>
<organism evidence="20 21">
    <name type="scientific">Pyrus ussuriensis x Pyrus communis</name>
    <dbReference type="NCBI Taxonomy" id="2448454"/>
    <lineage>
        <taxon>Eukaryota</taxon>
        <taxon>Viridiplantae</taxon>
        <taxon>Streptophyta</taxon>
        <taxon>Embryophyta</taxon>
        <taxon>Tracheophyta</taxon>
        <taxon>Spermatophyta</taxon>
        <taxon>Magnoliopsida</taxon>
        <taxon>eudicotyledons</taxon>
        <taxon>Gunneridae</taxon>
        <taxon>Pentapetalae</taxon>
        <taxon>rosids</taxon>
        <taxon>fabids</taxon>
        <taxon>Rosales</taxon>
        <taxon>Rosaceae</taxon>
        <taxon>Amygdaloideae</taxon>
        <taxon>Maleae</taxon>
        <taxon>Pyrus</taxon>
    </lineage>
</organism>
<dbReference type="Pfam" id="PF10409">
    <property type="entry name" value="PTEN_C2"/>
    <property type="match status" value="1"/>
</dbReference>
<dbReference type="GO" id="GO:0000209">
    <property type="term" value="P:protein polyubiquitination"/>
    <property type="evidence" value="ECO:0007669"/>
    <property type="project" value="TreeGrafter"/>
</dbReference>
<keyword evidence="14" id="KW-0175">Coiled coil</keyword>
<dbReference type="CDD" id="cd16657">
    <property type="entry name" value="RING-Ubox_UBE4A"/>
    <property type="match status" value="1"/>
</dbReference>
<dbReference type="EMBL" id="SMOL01000458">
    <property type="protein sequence ID" value="KAB2613792.1"/>
    <property type="molecule type" value="Genomic_DNA"/>
</dbReference>
<feature type="compositionally biased region" description="Basic and acidic residues" evidence="15">
    <location>
        <begin position="423"/>
        <end position="433"/>
    </location>
</feature>
<evidence type="ECO:0000256" key="2">
    <source>
        <dbReference type="ARBA" id="ARBA00004123"/>
    </source>
</evidence>
<evidence type="ECO:0000256" key="9">
    <source>
        <dbReference type="ARBA" id="ARBA00022786"/>
    </source>
</evidence>
<feature type="coiled-coil region" evidence="14">
    <location>
        <begin position="998"/>
        <end position="1025"/>
    </location>
</feature>
<feature type="domain" description="Tyrosine specific protein phosphatases" evidence="16">
    <location>
        <begin position="126"/>
        <end position="185"/>
    </location>
</feature>
<feature type="domain" description="C2 tensin-type" evidence="18">
    <location>
        <begin position="242"/>
        <end position="397"/>
    </location>
</feature>
<feature type="domain" description="Phosphatase tensin-type" evidence="17">
    <location>
        <begin position="42"/>
        <end position="211"/>
    </location>
</feature>
<dbReference type="PANTHER" id="PTHR13931:SF2">
    <property type="entry name" value="UBIQUITIN CONJUGATION FACTOR E4 B"/>
    <property type="match status" value="1"/>
</dbReference>
<dbReference type="InterPro" id="IPR019474">
    <property type="entry name" value="Ub_conjug_fac_E4_core"/>
</dbReference>
<evidence type="ECO:0000259" key="19">
    <source>
        <dbReference type="PROSITE" id="PS51698"/>
    </source>
</evidence>
<dbReference type="GO" id="GO:0004721">
    <property type="term" value="F:phosphoprotein phosphatase activity"/>
    <property type="evidence" value="ECO:0007669"/>
    <property type="project" value="UniProtKB-KW"/>
</dbReference>
<dbReference type="Pfam" id="PF04564">
    <property type="entry name" value="U-box"/>
    <property type="match status" value="1"/>
</dbReference>
<comment type="caution">
    <text evidence="20">The sequence shown here is derived from an EMBL/GenBank/DDBJ whole genome shotgun (WGS) entry which is preliminary data.</text>
</comment>
<reference evidence="20 21" key="3">
    <citation type="submission" date="2019-11" db="EMBL/GenBank/DDBJ databases">
        <title>A de novo genome assembly of a pear dwarfing rootstock.</title>
        <authorList>
            <person name="Wang F."/>
            <person name="Wang J."/>
            <person name="Li S."/>
            <person name="Zhang Y."/>
            <person name="Fang M."/>
            <person name="Ma L."/>
            <person name="Zhao Y."/>
            <person name="Jiang S."/>
        </authorList>
    </citation>
    <scope>NUCLEOTIDE SEQUENCE [LARGE SCALE GENOMIC DNA]</scope>
    <source>
        <strain evidence="20">S2</strain>
        <tissue evidence="20">Leaf</tissue>
    </source>
</reference>
<evidence type="ECO:0000256" key="1">
    <source>
        <dbReference type="ARBA" id="ARBA00000900"/>
    </source>
</evidence>
<dbReference type="GO" id="GO:0052866">
    <property type="term" value="F:phosphatidylinositol phosphate phosphatase activity"/>
    <property type="evidence" value="ECO:0007669"/>
    <property type="project" value="UniProtKB-ARBA"/>
</dbReference>
<comment type="similarity">
    <text evidence="6">Belongs to the PTEN phosphatase protein family.</text>
</comment>
<evidence type="ECO:0000256" key="11">
    <source>
        <dbReference type="ARBA" id="ARBA00022912"/>
    </source>
</evidence>
<dbReference type="InterPro" id="IPR003613">
    <property type="entry name" value="Ubox_domain"/>
</dbReference>
<dbReference type="GO" id="GO:0034450">
    <property type="term" value="F:ubiquitin-ubiquitin ligase activity"/>
    <property type="evidence" value="ECO:0007669"/>
    <property type="project" value="InterPro"/>
</dbReference>
<dbReference type="UniPathway" id="UPA00143"/>
<evidence type="ECO:0000256" key="3">
    <source>
        <dbReference type="ARBA" id="ARBA00004496"/>
    </source>
</evidence>
<name>A0A5N5GJP3_9ROSA</name>
<comment type="catalytic activity">
    <reaction evidence="1">
        <text>S-ubiquitinyl-[E2 ubiquitin-conjugating enzyme]-L-cysteine + [acceptor protein]-L-lysine = [E2 ubiquitin-conjugating enzyme]-L-cysteine + N(6)-ubiquitinyl-[acceptor protein]-L-lysine.</text>
        <dbReference type="EC" id="2.3.2.27"/>
    </reaction>
</comment>
<evidence type="ECO:0000256" key="5">
    <source>
        <dbReference type="ARBA" id="ARBA00007434"/>
    </source>
</evidence>
<dbReference type="InterPro" id="IPR045132">
    <property type="entry name" value="UBE4"/>
</dbReference>
<dbReference type="OrthoDB" id="20295at2759"/>
<comment type="similarity">
    <text evidence="5">Belongs to the ubiquitin conjugation factor E4 family.</text>
</comment>
<evidence type="ECO:0000256" key="13">
    <source>
        <dbReference type="ARBA" id="ARBA00023242"/>
    </source>
</evidence>
<dbReference type="GO" id="GO:0036503">
    <property type="term" value="P:ERAD pathway"/>
    <property type="evidence" value="ECO:0007669"/>
    <property type="project" value="InterPro"/>
</dbReference>
<dbReference type="InterPro" id="IPR045101">
    <property type="entry name" value="PTP_PTEN"/>
</dbReference>
<keyword evidence="10" id="KW-0378">Hydrolase</keyword>
<dbReference type="InterPro" id="IPR000387">
    <property type="entry name" value="Tyr_Pase_dom"/>
</dbReference>
<evidence type="ECO:0000256" key="7">
    <source>
        <dbReference type="ARBA" id="ARBA00022490"/>
    </source>
</evidence>
<dbReference type="GO" id="GO:0005737">
    <property type="term" value="C:cytoplasm"/>
    <property type="evidence" value="ECO:0007669"/>
    <property type="project" value="UniProtKB-SubCell"/>
</dbReference>
<evidence type="ECO:0000256" key="8">
    <source>
        <dbReference type="ARBA" id="ARBA00022679"/>
    </source>
</evidence>
<feature type="region of interest" description="Disordered" evidence="15">
    <location>
        <begin position="1491"/>
        <end position="1519"/>
    </location>
</feature>
<dbReference type="Gene3D" id="2.60.40.1110">
    <property type="match status" value="1"/>
</dbReference>
<feature type="compositionally biased region" description="Polar residues" evidence="15">
    <location>
        <begin position="1500"/>
        <end position="1519"/>
    </location>
</feature>
<dbReference type="SUPFAM" id="SSF52799">
    <property type="entry name" value="(Phosphotyrosine protein) phosphatases II"/>
    <property type="match status" value="1"/>
</dbReference>